<name>A0AAW1Q8J5_9CHLO</name>
<dbReference type="Proteomes" id="UP001438707">
    <property type="component" value="Unassembled WGS sequence"/>
</dbReference>
<evidence type="ECO:0000313" key="8">
    <source>
        <dbReference type="EMBL" id="KAK9818515.1"/>
    </source>
</evidence>
<proteinExistence type="inferred from homology"/>
<keyword evidence="3" id="KW-0812">Transmembrane</keyword>
<comment type="subcellular location">
    <subcellularLocation>
        <location evidence="1">Membrane</location>
        <topology evidence="1">Single-pass type II membrane protein</topology>
    </subcellularLocation>
</comment>
<keyword evidence="6" id="KW-0472">Membrane</keyword>
<protein>
    <submittedName>
        <fullName evidence="8">Uncharacterized protein</fullName>
    </submittedName>
</protein>
<evidence type="ECO:0000256" key="7">
    <source>
        <dbReference type="SAM" id="SignalP"/>
    </source>
</evidence>
<sequence>MRHHSLSCSSKITTLACLCLLAACTPLLAQQGGSATGTVSTLTLDDLVVSFGTNAQDEHIGLARSTRAWRKGVRAVISQNQVVPAELKEEGDRYQETYLHYADRGPEMAGFSQYPGDARAALAPFLAARHVGVDNFKWVLFGDDDTIWFWEGLLRLLEQFDPETPYIITDGAYWHNWGRPAAPNFDEDGPPRCLPCHFNQSAYQPRQGALFTPPIGCPCTPQLLCANDHRGILDQFCAFPAVMNDPMAGPIYSVDGGAGAIMSTGLFKSLDFDSVEKCITTSHGSAGDHIFSYCMWNMGHAMTLPNTNSMPTGDLSTRMFSPGETDAIFHNDNKRFDIMARLIWAAEGSPNCDVACEHQLMTLVSAHIKSRNVRNLQAATLLIRAFSELYDAFLASRGLKLHRLTPAGPTPQHVLRRTTASTRRLLESVDTI</sequence>
<evidence type="ECO:0000256" key="2">
    <source>
        <dbReference type="ARBA" id="ARBA00006462"/>
    </source>
</evidence>
<evidence type="ECO:0000313" key="9">
    <source>
        <dbReference type="Proteomes" id="UP001438707"/>
    </source>
</evidence>
<feature type="chain" id="PRO_5043799925" evidence="7">
    <location>
        <begin position="30"/>
        <end position="432"/>
    </location>
</feature>
<dbReference type="PANTHER" id="PTHR23033">
    <property type="entry name" value="BETA1,3-GALACTOSYLTRANSFERASE"/>
    <property type="match status" value="1"/>
</dbReference>
<evidence type="ECO:0000256" key="1">
    <source>
        <dbReference type="ARBA" id="ARBA00004606"/>
    </source>
</evidence>
<evidence type="ECO:0000256" key="4">
    <source>
        <dbReference type="ARBA" id="ARBA00022968"/>
    </source>
</evidence>
<accession>A0AAW1Q8J5</accession>
<keyword evidence="7" id="KW-0732">Signal</keyword>
<dbReference type="PANTHER" id="PTHR23033:SF50">
    <property type="entry name" value="HEXOSYLTRANSFERASE"/>
    <property type="match status" value="1"/>
</dbReference>
<evidence type="ECO:0000256" key="6">
    <source>
        <dbReference type="ARBA" id="ARBA00023136"/>
    </source>
</evidence>
<keyword evidence="4" id="KW-0735">Signal-anchor</keyword>
<dbReference type="InterPro" id="IPR026050">
    <property type="entry name" value="C1GALT1/C1GALT1_chp1"/>
</dbReference>
<keyword evidence="9" id="KW-1185">Reference proteome</keyword>
<evidence type="ECO:0000256" key="3">
    <source>
        <dbReference type="ARBA" id="ARBA00022692"/>
    </source>
</evidence>
<dbReference type="PROSITE" id="PS51257">
    <property type="entry name" value="PROKAR_LIPOPROTEIN"/>
    <property type="match status" value="1"/>
</dbReference>
<dbReference type="AlphaFoldDB" id="A0AAW1Q8J5"/>
<dbReference type="Gene3D" id="3.90.550.50">
    <property type="match status" value="1"/>
</dbReference>
<comment type="caution">
    <text evidence="8">The sequence shown here is derived from an EMBL/GenBank/DDBJ whole genome shotgun (WGS) entry which is preliminary data.</text>
</comment>
<dbReference type="GO" id="GO:0016020">
    <property type="term" value="C:membrane"/>
    <property type="evidence" value="ECO:0007669"/>
    <property type="project" value="UniProtKB-SubCell"/>
</dbReference>
<comment type="similarity">
    <text evidence="2">Belongs to the glycosyltransferase 31 family. Beta3-Gal-T subfamily.</text>
</comment>
<gene>
    <name evidence="8" type="ORF">WJX74_006382</name>
</gene>
<keyword evidence="5" id="KW-1133">Transmembrane helix</keyword>
<dbReference type="EMBL" id="JALJOS010000061">
    <property type="protein sequence ID" value="KAK9818515.1"/>
    <property type="molecule type" value="Genomic_DNA"/>
</dbReference>
<evidence type="ECO:0000256" key="5">
    <source>
        <dbReference type="ARBA" id="ARBA00022989"/>
    </source>
</evidence>
<feature type="signal peptide" evidence="7">
    <location>
        <begin position="1"/>
        <end position="29"/>
    </location>
</feature>
<organism evidence="8 9">
    <name type="scientific">Apatococcus lobatus</name>
    <dbReference type="NCBI Taxonomy" id="904363"/>
    <lineage>
        <taxon>Eukaryota</taxon>
        <taxon>Viridiplantae</taxon>
        <taxon>Chlorophyta</taxon>
        <taxon>core chlorophytes</taxon>
        <taxon>Trebouxiophyceae</taxon>
        <taxon>Chlorellales</taxon>
        <taxon>Chlorellaceae</taxon>
        <taxon>Apatococcus</taxon>
    </lineage>
</organism>
<reference evidence="8 9" key="1">
    <citation type="journal article" date="2024" name="Nat. Commun.">
        <title>Phylogenomics reveals the evolutionary origins of lichenization in chlorophyte algae.</title>
        <authorList>
            <person name="Puginier C."/>
            <person name="Libourel C."/>
            <person name="Otte J."/>
            <person name="Skaloud P."/>
            <person name="Haon M."/>
            <person name="Grisel S."/>
            <person name="Petersen M."/>
            <person name="Berrin J.G."/>
            <person name="Delaux P.M."/>
            <person name="Dal Grande F."/>
            <person name="Keller J."/>
        </authorList>
    </citation>
    <scope>NUCLEOTIDE SEQUENCE [LARGE SCALE GENOMIC DNA]</scope>
    <source>
        <strain evidence="8 9">SAG 2145</strain>
    </source>
</reference>